<accession>A0A0M2UZ99</accession>
<dbReference type="PATRIC" id="fig|336831.14.peg.1055"/>
<keyword evidence="2" id="KW-1185">Reference proteome</keyword>
<organism evidence="1 2">
    <name type="scientific">Arsukibacterium ikkense</name>
    <dbReference type="NCBI Taxonomy" id="336831"/>
    <lineage>
        <taxon>Bacteria</taxon>
        <taxon>Pseudomonadati</taxon>
        <taxon>Pseudomonadota</taxon>
        <taxon>Gammaproteobacteria</taxon>
        <taxon>Chromatiales</taxon>
        <taxon>Chromatiaceae</taxon>
        <taxon>Arsukibacterium</taxon>
    </lineage>
</organism>
<dbReference type="EMBL" id="LAHO01000024">
    <property type="protein sequence ID" value="KKO43892.1"/>
    <property type="molecule type" value="Genomic_DNA"/>
</dbReference>
<evidence type="ECO:0000313" key="1">
    <source>
        <dbReference type="EMBL" id="KKO43892.1"/>
    </source>
</evidence>
<dbReference type="PANTHER" id="PTHR38765:SF1">
    <property type="entry name" value="DUF484 DOMAIN-CONTAINING PROTEIN"/>
    <property type="match status" value="1"/>
</dbReference>
<proteinExistence type="predicted"/>
<dbReference type="Gene3D" id="3.30.450.40">
    <property type="match status" value="1"/>
</dbReference>
<name>A0A0M2UZ99_9GAMM</name>
<dbReference type="RefSeq" id="WP_046559180.1">
    <property type="nucleotide sequence ID" value="NZ_LAHO01000024.1"/>
</dbReference>
<dbReference type="AlphaFoldDB" id="A0A0M2UZ99"/>
<reference evidence="1 2" key="1">
    <citation type="submission" date="2015-03" db="EMBL/GenBank/DDBJ databases">
        <title>Draft genome sequences of two protease-producing strains of Arsukibacterium isolated from two cold and alkaline environments.</title>
        <authorList>
            <person name="Lylloff J.E."/>
            <person name="Skov L.B."/>
            <person name="Jepsen M."/>
            <person name="Hallin P.F."/>
            <person name="Sorensen S.J."/>
            <person name="Stougaard P."/>
            <person name="Glaring M.A."/>
        </authorList>
    </citation>
    <scope>NUCLEOTIDE SEQUENCE [LARGE SCALE GENOMIC DNA]</scope>
    <source>
        <strain evidence="1 2">GCM72</strain>
    </source>
</reference>
<dbReference type="InterPro" id="IPR029016">
    <property type="entry name" value="GAF-like_dom_sf"/>
</dbReference>
<protein>
    <recommendedName>
        <fullName evidence="3">DUF484 domain-containing protein</fullName>
    </recommendedName>
</protein>
<dbReference type="Proteomes" id="UP000034228">
    <property type="component" value="Unassembled WGS sequence"/>
</dbReference>
<sequence>MNDPLAQDKDAIAASVVLDYLQDHPEFFQHYPQLLQQMRLPHQQRGSVSLVERQLEMQRTKIAALEDDITRLMSVARQNEHIFHALNTLHLALLQNPTLQDAEQALQQFAKSMPQVHACRLVCLQPDSSAISQYQLLLSRRLSSDNVYLGRLNKEEQQPLFGESIHSVALLQIGSGPGLALLAFGSEQDDHFQPAMDRLFIRHLAKLLLLVLPGHDDS</sequence>
<gene>
    <name evidence="1" type="ORF">WG68_18310</name>
</gene>
<comment type="caution">
    <text evidence="1">The sequence shown here is derived from an EMBL/GenBank/DDBJ whole genome shotgun (WGS) entry which is preliminary data.</text>
</comment>
<dbReference type="InterPro" id="IPR007435">
    <property type="entry name" value="DUF484"/>
</dbReference>
<dbReference type="Pfam" id="PF04340">
    <property type="entry name" value="DUF484"/>
    <property type="match status" value="1"/>
</dbReference>
<evidence type="ECO:0008006" key="3">
    <source>
        <dbReference type="Google" id="ProtNLM"/>
    </source>
</evidence>
<dbReference type="PANTHER" id="PTHR38765">
    <property type="entry name" value="DUF484 DOMAIN-CONTAINING PROTEIN"/>
    <property type="match status" value="1"/>
</dbReference>
<evidence type="ECO:0000313" key="2">
    <source>
        <dbReference type="Proteomes" id="UP000034228"/>
    </source>
</evidence>
<dbReference type="OrthoDB" id="8525200at2"/>
<dbReference type="STRING" id="336831.WG68_18310"/>